<dbReference type="AlphaFoldDB" id="A0A6G0XQY5"/>
<proteinExistence type="predicted"/>
<dbReference type="InterPro" id="IPR003131">
    <property type="entry name" value="T1-type_BTB"/>
</dbReference>
<keyword evidence="4" id="KW-1185">Reference proteome</keyword>
<accession>A0A6G0XQY5</accession>
<dbReference type="InterPro" id="IPR011333">
    <property type="entry name" value="SKP1/BTB/POZ_sf"/>
</dbReference>
<evidence type="ECO:0000256" key="1">
    <source>
        <dbReference type="SAM" id="MobiDB-lite"/>
    </source>
</evidence>
<feature type="compositionally biased region" description="Polar residues" evidence="1">
    <location>
        <begin position="197"/>
        <end position="207"/>
    </location>
</feature>
<sequence length="405" mass="48366">MDDIKEKYRQEWEVLEREEKALDLEKKKLSAEWVLVEKYQQCYEKDRATFEAMVAEKFDFMPPDEVVQFNIGGKLFKSTVKVWTRDRFSILAQLCTTSPKLARDARGHFYFDRDWWIFKYIYAFLRDKTLPDSLDVLRDLYYEASYYRITLLRHAIEAFLKNHTTTDVARVHHSYIPSNDAPLRQYVPNVGEREWSSQKQSHNSPPQHHTAAPPQGKQRRQSISKGADIHVRPPPPRVHPFRHETTTSRLDVQSAPPSSAHPHPPLYHQRGYDPALDFIDHRRHPGSYPSHRGYGDGYTDPREYSRESKYQPDRRHGQHYDRHQDDDYRRGRDYDRYDVQPRHNPVERDDRWHYDQREASRGHYQPDQRHYHDSYASQRPLSPPLADPHGFLSRRKQYSMSDIRI</sequence>
<dbReference type="Proteomes" id="UP000481153">
    <property type="component" value="Unassembled WGS sequence"/>
</dbReference>
<dbReference type="VEuPathDB" id="FungiDB:AeMF1_010283"/>
<gene>
    <name evidence="3" type="ORF">Ae201684_002255</name>
</gene>
<organism evidence="3 4">
    <name type="scientific">Aphanomyces euteiches</name>
    <dbReference type="NCBI Taxonomy" id="100861"/>
    <lineage>
        <taxon>Eukaryota</taxon>
        <taxon>Sar</taxon>
        <taxon>Stramenopiles</taxon>
        <taxon>Oomycota</taxon>
        <taxon>Saprolegniomycetes</taxon>
        <taxon>Saprolegniales</taxon>
        <taxon>Verrucalvaceae</taxon>
        <taxon>Aphanomyces</taxon>
    </lineage>
</organism>
<name>A0A6G0XQY5_9STRA</name>
<dbReference type="PANTHER" id="PTHR14499:SF136">
    <property type="entry name" value="GH08630P"/>
    <property type="match status" value="1"/>
</dbReference>
<feature type="compositionally biased region" description="Basic and acidic residues" evidence="1">
    <location>
        <begin position="299"/>
        <end position="373"/>
    </location>
</feature>
<dbReference type="SUPFAM" id="SSF54695">
    <property type="entry name" value="POZ domain"/>
    <property type="match status" value="1"/>
</dbReference>
<feature type="domain" description="Potassium channel tetramerisation-type BTB" evidence="2">
    <location>
        <begin position="67"/>
        <end position="150"/>
    </location>
</feature>
<evidence type="ECO:0000259" key="2">
    <source>
        <dbReference type="Pfam" id="PF02214"/>
    </source>
</evidence>
<feature type="region of interest" description="Disordered" evidence="1">
    <location>
        <begin position="192"/>
        <end position="405"/>
    </location>
</feature>
<dbReference type="CDD" id="cd18316">
    <property type="entry name" value="BTB_POZ_KCTD-like"/>
    <property type="match status" value="1"/>
</dbReference>
<dbReference type="PANTHER" id="PTHR14499">
    <property type="entry name" value="POTASSIUM CHANNEL TETRAMERIZATION DOMAIN-CONTAINING"/>
    <property type="match status" value="1"/>
</dbReference>
<dbReference type="Pfam" id="PF02214">
    <property type="entry name" value="BTB_2"/>
    <property type="match status" value="1"/>
</dbReference>
<dbReference type="GO" id="GO:0051260">
    <property type="term" value="P:protein homooligomerization"/>
    <property type="evidence" value="ECO:0007669"/>
    <property type="project" value="InterPro"/>
</dbReference>
<protein>
    <recommendedName>
        <fullName evidence="2">Potassium channel tetramerisation-type BTB domain-containing protein</fullName>
    </recommendedName>
</protein>
<comment type="caution">
    <text evidence="3">The sequence shown here is derived from an EMBL/GenBank/DDBJ whole genome shotgun (WGS) entry which is preliminary data.</text>
</comment>
<evidence type="ECO:0000313" key="4">
    <source>
        <dbReference type="Proteomes" id="UP000481153"/>
    </source>
</evidence>
<dbReference type="EMBL" id="VJMJ01000023">
    <property type="protein sequence ID" value="KAF0742858.1"/>
    <property type="molecule type" value="Genomic_DNA"/>
</dbReference>
<evidence type="ECO:0000313" key="3">
    <source>
        <dbReference type="EMBL" id="KAF0742858.1"/>
    </source>
</evidence>
<dbReference type="Gene3D" id="3.30.710.10">
    <property type="entry name" value="Potassium Channel Kv1.1, Chain A"/>
    <property type="match status" value="1"/>
</dbReference>
<reference evidence="3 4" key="1">
    <citation type="submission" date="2019-07" db="EMBL/GenBank/DDBJ databases">
        <title>Genomics analysis of Aphanomyces spp. identifies a new class of oomycete effector associated with host adaptation.</title>
        <authorList>
            <person name="Gaulin E."/>
        </authorList>
    </citation>
    <scope>NUCLEOTIDE SEQUENCE [LARGE SCALE GENOMIC DNA]</scope>
    <source>
        <strain evidence="3 4">ATCC 201684</strain>
    </source>
</reference>